<evidence type="ECO:0000313" key="3">
    <source>
        <dbReference type="Proteomes" id="UP001500298"/>
    </source>
</evidence>
<proteinExistence type="predicted"/>
<name>A0ABP9DEM1_9BACT</name>
<dbReference type="Gene3D" id="3.40.50.1820">
    <property type="entry name" value="alpha/beta hydrolase"/>
    <property type="match status" value="1"/>
</dbReference>
<gene>
    <name evidence="2" type="ORF">GCM10023331_29860</name>
</gene>
<dbReference type="Proteomes" id="UP001500298">
    <property type="component" value="Unassembled WGS sequence"/>
</dbReference>
<accession>A0ABP9DEM1</accession>
<evidence type="ECO:0000313" key="2">
    <source>
        <dbReference type="EMBL" id="GAA4842788.1"/>
    </source>
</evidence>
<protein>
    <recommendedName>
        <fullName evidence="1">Dienelactone hydrolase domain-containing protein</fullName>
    </recommendedName>
</protein>
<dbReference type="InterPro" id="IPR051049">
    <property type="entry name" value="Dienelactone_hydrolase-like"/>
</dbReference>
<reference evidence="3" key="1">
    <citation type="journal article" date="2019" name="Int. J. Syst. Evol. Microbiol.">
        <title>The Global Catalogue of Microorganisms (GCM) 10K type strain sequencing project: providing services to taxonomists for standard genome sequencing and annotation.</title>
        <authorList>
            <consortium name="The Broad Institute Genomics Platform"/>
            <consortium name="The Broad Institute Genome Sequencing Center for Infectious Disease"/>
            <person name="Wu L."/>
            <person name="Ma J."/>
        </authorList>
    </citation>
    <scope>NUCLEOTIDE SEQUENCE [LARGE SCALE GENOMIC DNA]</scope>
    <source>
        <strain evidence="3">JCM 18326</strain>
    </source>
</reference>
<dbReference type="PANTHER" id="PTHR46623:SF6">
    <property type="entry name" value="ALPHA_BETA-HYDROLASES SUPERFAMILY PROTEIN"/>
    <property type="match status" value="1"/>
</dbReference>
<dbReference type="PANTHER" id="PTHR46623">
    <property type="entry name" value="CARBOXYMETHYLENEBUTENOLIDASE-RELATED"/>
    <property type="match status" value="1"/>
</dbReference>
<dbReference type="RefSeq" id="WP_345373193.1">
    <property type="nucleotide sequence ID" value="NZ_BAABJX010000045.1"/>
</dbReference>
<evidence type="ECO:0000259" key="1">
    <source>
        <dbReference type="Pfam" id="PF01738"/>
    </source>
</evidence>
<organism evidence="2 3">
    <name type="scientific">Algivirga pacifica</name>
    <dbReference type="NCBI Taxonomy" id="1162670"/>
    <lineage>
        <taxon>Bacteria</taxon>
        <taxon>Pseudomonadati</taxon>
        <taxon>Bacteroidota</taxon>
        <taxon>Cytophagia</taxon>
        <taxon>Cytophagales</taxon>
        <taxon>Flammeovirgaceae</taxon>
        <taxon>Algivirga</taxon>
    </lineage>
</organism>
<dbReference type="InterPro" id="IPR002925">
    <property type="entry name" value="Dienelactn_hydro"/>
</dbReference>
<keyword evidence="3" id="KW-1185">Reference proteome</keyword>
<dbReference type="EMBL" id="BAABJX010000045">
    <property type="protein sequence ID" value="GAA4842788.1"/>
    <property type="molecule type" value="Genomic_DNA"/>
</dbReference>
<sequence length="298" mass="33706">MKKLGIIFSLTLISITLTISAFMRPNIATPPKESRLCHSADIQQSAFTAFTNDSDFLKAHELPRAISFDKKKAKGKMISFKTLGGKKANAYYIKGDRKSNKYLLVFHEWWGLNEHIMQESELWAEKMEGVHVLAIDLYDGKVAETREKAGEYMKGVDTKRARNIIKGAINYCGRDKEFASIGWCFGGGWSLQSALIAEEDMRACIIYYGMPVTDSNILKRDLKAPVLGIFAEKDKWIDEKVVKEFEQSMTEAGKTLKVVTYDADHAFANPSSPRYNKEAAEAAQKESARFLKQYFLPK</sequence>
<feature type="domain" description="Dienelactone hydrolase" evidence="1">
    <location>
        <begin position="92"/>
        <end position="295"/>
    </location>
</feature>
<dbReference type="InterPro" id="IPR029058">
    <property type="entry name" value="AB_hydrolase_fold"/>
</dbReference>
<comment type="caution">
    <text evidence="2">The sequence shown here is derived from an EMBL/GenBank/DDBJ whole genome shotgun (WGS) entry which is preliminary data.</text>
</comment>
<dbReference type="SUPFAM" id="SSF53474">
    <property type="entry name" value="alpha/beta-Hydrolases"/>
    <property type="match status" value="1"/>
</dbReference>
<dbReference type="Pfam" id="PF01738">
    <property type="entry name" value="DLH"/>
    <property type="match status" value="1"/>
</dbReference>